<sequence length="604" mass="66671">MSPPAPRVICWFRTDLRVHDSPALHAALALAPACLYPVWCWDPHYVRTAPVAPNRWRFLLECQRDLSAALTRLNPAQRLFVLREAPTTLLPKLFAAWNITHLVFERDTDTSYGALRDAEIVEKARNAGVQVVTAAGRTLWDPVDITREAGGKPTMSLTAFMKAAKKLGDPAKPLDAPTSLPDPGDLTLSFEHAPPSSDTDINAPHRRGHGDQSYVALAGPGGDFSVPTLEELGIPASAATTPHQGGETIALQHLAKLIADPKYIATFEKPKTAPTAFEPASTTLLSPHLHFGSLSVRRFLHDVQNATAKHTGKKSSPPTNLPGQLYFRDMYFAAQHAVGPAFGCELGNPVVRYIPWHLPSTDTGYTVDSLEAHAWFVRWAWGLTGFPFVDALMRQLRAEGWIHHLGRHMAACFLTRGGAYVHWERGAAVFAELLLDHEPACNAGNWMWLSCTAFFAQYYRVYSPVAFGKKWDPEGTFIRRYVPELAEYSNKWIYEPHRAPREEQRKAGCVVRALEEGGKNSGDVYYPAPMFDFAERREVCLAGMKEAYKVGVHGDDARVVNGTARDALFGNEHGAASVETGTAGEKRKRAGSTLDGWVQKKTCT</sequence>
<organism evidence="1 2">
    <name type="scientific">Artomyces pyxidatus</name>
    <dbReference type="NCBI Taxonomy" id="48021"/>
    <lineage>
        <taxon>Eukaryota</taxon>
        <taxon>Fungi</taxon>
        <taxon>Dikarya</taxon>
        <taxon>Basidiomycota</taxon>
        <taxon>Agaricomycotina</taxon>
        <taxon>Agaricomycetes</taxon>
        <taxon>Russulales</taxon>
        <taxon>Auriscalpiaceae</taxon>
        <taxon>Artomyces</taxon>
    </lineage>
</organism>
<reference evidence="1" key="1">
    <citation type="submission" date="2021-03" db="EMBL/GenBank/DDBJ databases">
        <authorList>
            <consortium name="DOE Joint Genome Institute"/>
            <person name="Ahrendt S."/>
            <person name="Looney B.P."/>
            <person name="Miyauchi S."/>
            <person name="Morin E."/>
            <person name="Drula E."/>
            <person name="Courty P.E."/>
            <person name="Chicoki N."/>
            <person name="Fauchery L."/>
            <person name="Kohler A."/>
            <person name="Kuo A."/>
            <person name="Labutti K."/>
            <person name="Pangilinan J."/>
            <person name="Lipzen A."/>
            <person name="Riley R."/>
            <person name="Andreopoulos W."/>
            <person name="He G."/>
            <person name="Johnson J."/>
            <person name="Barry K.W."/>
            <person name="Grigoriev I.V."/>
            <person name="Nagy L."/>
            <person name="Hibbett D."/>
            <person name="Henrissat B."/>
            <person name="Matheny P.B."/>
            <person name="Labbe J."/>
            <person name="Martin F."/>
        </authorList>
    </citation>
    <scope>NUCLEOTIDE SEQUENCE</scope>
    <source>
        <strain evidence="1">HHB10654</strain>
    </source>
</reference>
<gene>
    <name evidence="1" type="ORF">BV25DRAFT_1802223</name>
</gene>
<keyword evidence="2" id="KW-1185">Reference proteome</keyword>
<evidence type="ECO:0000313" key="1">
    <source>
        <dbReference type="EMBL" id="KAI0063413.1"/>
    </source>
</evidence>
<name>A0ACB8T5L5_9AGAM</name>
<dbReference type="Proteomes" id="UP000814140">
    <property type="component" value="Unassembled WGS sequence"/>
</dbReference>
<dbReference type="EMBL" id="MU277203">
    <property type="protein sequence ID" value="KAI0063413.1"/>
    <property type="molecule type" value="Genomic_DNA"/>
</dbReference>
<proteinExistence type="predicted"/>
<comment type="caution">
    <text evidence="1">The sequence shown here is derived from an EMBL/GenBank/DDBJ whole genome shotgun (WGS) entry which is preliminary data.</text>
</comment>
<reference evidence="1" key="2">
    <citation type="journal article" date="2022" name="New Phytol.">
        <title>Evolutionary transition to the ectomycorrhizal habit in the genomes of a hyperdiverse lineage of mushroom-forming fungi.</title>
        <authorList>
            <person name="Looney B."/>
            <person name="Miyauchi S."/>
            <person name="Morin E."/>
            <person name="Drula E."/>
            <person name="Courty P.E."/>
            <person name="Kohler A."/>
            <person name="Kuo A."/>
            <person name="LaButti K."/>
            <person name="Pangilinan J."/>
            <person name="Lipzen A."/>
            <person name="Riley R."/>
            <person name="Andreopoulos W."/>
            <person name="He G."/>
            <person name="Johnson J."/>
            <person name="Nolan M."/>
            <person name="Tritt A."/>
            <person name="Barry K.W."/>
            <person name="Grigoriev I.V."/>
            <person name="Nagy L.G."/>
            <person name="Hibbett D."/>
            <person name="Henrissat B."/>
            <person name="Matheny P.B."/>
            <person name="Labbe J."/>
            <person name="Martin F.M."/>
        </authorList>
    </citation>
    <scope>NUCLEOTIDE SEQUENCE</scope>
    <source>
        <strain evidence="1">HHB10654</strain>
    </source>
</reference>
<evidence type="ECO:0000313" key="2">
    <source>
        <dbReference type="Proteomes" id="UP000814140"/>
    </source>
</evidence>
<accession>A0ACB8T5L5</accession>
<protein>
    <submittedName>
        <fullName evidence="1">DNA photolyase</fullName>
    </submittedName>
</protein>